<dbReference type="GO" id="GO:0005576">
    <property type="term" value="C:extracellular region"/>
    <property type="evidence" value="ECO:0007669"/>
    <property type="project" value="UniProtKB-SubCell"/>
</dbReference>
<organism evidence="4 5">
    <name type="scientific">Nostoc flagelliforme CCNUN1</name>
    <dbReference type="NCBI Taxonomy" id="2038116"/>
    <lineage>
        <taxon>Bacteria</taxon>
        <taxon>Bacillati</taxon>
        <taxon>Cyanobacteriota</taxon>
        <taxon>Cyanophyceae</taxon>
        <taxon>Nostocales</taxon>
        <taxon>Nostocaceae</taxon>
        <taxon>Nostoc</taxon>
    </lineage>
</organism>
<dbReference type="AlphaFoldDB" id="A0A2K8SX67"/>
<dbReference type="GO" id="GO:0005509">
    <property type="term" value="F:calcium ion binding"/>
    <property type="evidence" value="ECO:0007669"/>
    <property type="project" value="InterPro"/>
</dbReference>
<dbReference type="PROSITE" id="PS00330">
    <property type="entry name" value="HEMOLYSIN_CALCIUM"/>
    <property type="match status" value="5"/>
</dbReference>
<dbReference type="SUPFAM" id="SSF89260">
    <property type="entry name" value="Collagen-binding domain"/>
    <property type="match status" value="1"/>
</dbReference>
<dbReference type="KEGG" id="nfl:COO91_06046"/>
<evidence type="ECO:0000256" key="1">
    <source>
        <dbReference type="ARBA" id="ARBA00004613"/>
    </source>
</evidence>
<dbReference type="NCBIfam" id="NF038127">
    <property type="entry name" value="FDP_fam"/>
    <property type="match status" value="1"/>
</dbReference>
<dbReference type="RefSeq" id="WP_100900885.1">
    <property type="nucleotide sequence ID" value="NZ_CAWNNC010000001.1"/>
</dbReference>
<keyword evidence="5" id="KW-1185">Reference proteome</keyword>
<dbReference type="PANTHER" id="PTHR38340">
    <property type="entry name" value="S-LAYER PROTEIN"/>
    <property type="match status" value="1"/>
</dbReference>
<dbReference type="PRINTS" id="PR00313">
    <property type="entry name" value="CABNDNGRPT"/>
</dbReference>
<accession>A0A2K8SX67</accession>
<feature type="region of interest" description="Disordered" evidence="3">
    <location>
        <begin position="156"/>
        <end position="182"/>
    </location>
</feature>
<dbReference type="InterPro" id="IPR001343">
    <property type="entry name" value="Hemolysn_Ca-bd"/>
</dbReference>
<evidence type="ECO:0000256" key="3">
    <source>
        <dbReference type="SAM" id="MobiDB-lite"/>
    </source>
</evidence>
<dbReference type="PANTHER" id="PTHR38340:SF1">
    <property type="entry name" value="S-LAYER PROTEIN"/>
    <property type="match status" value="1"/>
</dbReference>
<protein>
    <submittedName>
        <fullName evidence="4">Beta-glucanase, GH16 family</fullName>
    </submittedName>
</protein>
<dbReference type="Gene3D" id="2.150.10.10">
    <property type="entry name" value="Serralysin-like metalloprotease, C-terminal"/>
    <property type="match status" value="2"/>
</dbReference>
<dbReference type="EMBL" id="CP024785">
    <property type="protein sequence ID" value="AUB40049.1"/>
    <property type="molecule type" value="Genomic_DNA"/>
</dbReference>
<gene>
    <name evidence="4" type="ORF">COO91_06046</name>
</gene>
<evidence type="ECO:0000313" key="5">
    <source>
        <dbReference type="Proteomes" id="UP000232003"/>
    </source>
</evidence>
<dbReference type="InterPro" id="IPR050557">
    <property type="entry name" value="RTX_toxin/Mannuronan_C5-epim"/>
</dbReference>
<dbReference type="InterPro" id="IPR011049">
    <property type="entry name" value="Serralysin-like_metalloprot_C"/>
</dbReference>
<evidence type="ECO:0000313" key="4">
    <source>
        <dbReference type="EMBL" id="AUB40049.1"/>
    </source>
</evidence>
<proteinExistence type="predicted"/>
<dbReference type="OrthoDB" id="479561at2"/>
<evidence type="ECO:0000256" key="2">
    <source>
        <dbReference type="ARBA" id="ARBA00022525"/>
    </source>
</evidence>
<keyword evidence="2" id="KW-0964">Secreted</keyword>
<dbReference type="SUPFAM" id="SSF51120">
    <property type="entry name" value="beta-Roll"/>
    <property type="match status" value="2"/>
</dbReference>
<comment type="subcellular location">
    <subcellularLocation>
        <location evidence="1">Secreted</location>
    </subcellularLocation>
</comment>
<dbReference type="Gene3D" id="2.60.120.380">
    <property type="match status" value="1"/>
</dbReference>
<feature type="compositionally biased region" description="Low complexity" evidence="3">
    <location>
        <begin position="159"/>
        <end position="170"/>
    </location>
</feature>
<dbReference type="Pfam" id="PF00353">
    <property type="entry name" value="HemolysinCabind"/>
    <property type="match status" value="4"/>
</dbReference>
<name>A0A2K8SX67_9NOSO</name>
<sequence>MAVIFGTTDPDTRNGTLGDDTIYGWANGGNANSLSGNDTLNGLDGNDNLFGGTGNDSLIGGLGNDTLDGGLGTDTLDGGLGDDTYVIDSATDTITEARNSGIDTVRSSVPYNLGGAYLENLRLREGSAINGTGNSLNNIVFGNTANNTLNGRAGDDTLDGNLGNDTLNADEGNDSLQGGPGNDLLNGGSGNDILIGVFPGSPLTPGLGETDTLTGGVGVDRFVLGDAINVYYDDQNTTNAGFGDLATITDFNPSEDQIQLQGSQLNYRLQSVGANTQIFLDKPGAEPDEIIGIVQGVVNLKLDSDDFLFFEQENAGQATNNTLASAEVLGSLSSGSDVNHSGELVTVQPGDNPDFDFFRFSLANPGTVTINTATTDDTVIGLFNNAGTLLQSDDDSGPEFGSFITASLGAGTYSISVSKYAFFPQDGGTFSGSSDSNPAPYTLEVSLA</sequence>
<reference evidence="4 5" key="1">
    <citation type="submission" date="2017-11" db="EMBL/GenBank/DDBJ databases">
        <title>Complete genome of a free-living desiccation-tolerant cyanobacterium and its photosynthetic adaptation to extreme terrestrial habitat.</title>
        <authorList>
            <person name="Shang J."/>
        </authorList>
    </citation>
    <scope>NUCLEOTIDE SEQUENCE [LARGE SCALE GENOMIC DNA]</scope>
    <source>
        <strain evidence="4 5">CCNUN1</strain>
    </source>
</reference>
<dbReference type="InterPro" id="IPR018511">
    <property type="entry name" value="Hemolysin-typ_Ca-bd_CS"/>
</dbReference>
<dbReference type="Proteomes" id="UP000232003">
    <property type="component" value="Chromosome"/>
</dbReference>